<dbReference type="PANTHER" id="PTHR23248">
    <property type="entry name" value="PHOSPHOLIPID SCRAMBLASE-RELATED"/>
    <property type="match status" value="1"/>
</dbReference>
<comment type="similarity">
    <text evidence="1 2">Belongs to the phospholipid scramblase family.</text>
</comment>
<comment type="function">
    <text evidence="2">May mediate accelerated ATP-independent bidirectional transbilayer migration of phospholipids upon binding calcium ions that results in a loss of phospholipid asymmetry in the plasma membrane.</text>
</comment>
<proteinExistence type="inferred from homology"/>
<dbReference type="OrthoDB" id="191150at2759"/>
<keyword evidence="4" id="KW-1185">Reference proteome</keyword>
<reference evidence="5" key="1">
    <citation type="submission" date="2016-06" db="UniProtKB">
        <authorList>
            <consortium name="WormBaseParasite"/>
        </authorList>
    </citation>
    <scope>IDENTIFICATION</scope>
</reference>
<dbReference type="STRING" id="70667.A0A183SGE6"/>
<accession>A0A183SGE6</accession>
<protein>
    <recommendedName>
        <fullName evidence="2">Phospholipid scramblase</fullName>
    </recommendedName>
</protein>
<dbReference type="Proteomes" id="UP000275846">
    <property type="component" value="Unassembled WGS sequence"/>
</dbReference>
<dbReference type="EMBL" id="UYSU01032491">
    <property type="protein sequence ID" value="VDL89679.1"/>
    <property type="molecule type" value="Genomic_DNA"/>
</dbReference>
<dbReference type="WBParaSite" id="SSLN_0000339401-mRNA-1">
    <property type="protein sequence ID" value="SSLN_0000339401-mRNA-1"/>
    <property type="gene ID" value="SSLN_0000339401"/>
</dbReference>
<sequence>MPLFLCARPFWCSALNTHKLSNSFAVVTELFRLLYHARICCMWFIYRCSTSCLDEVEIKCPASGTLGYIRQQRKGCQTLYLVEDVSETTLLQILGPALCCNVSFMGTNLSYKEGGFLAMFSGYSGHSSYALQILTADGNHKIGQVSKQWTGFLQEYLTDADTYAVTFPMDLQVNAKALLMAATFLIVCCLKYPLCNSLFASSSFIIRNLYCNFAHPMEVDFAGSVSFSMLSDRIGCPHSIPDCGKQRYPLCLTVCFCCG</sequence>
<dbReference type="GO" id="GO:0017128">
    <property type="term" value="F:phospholipid scramblase activity"/>
    <property type="evidence" value="ECO:0007669"/>
    <property type="project" value="InterPro"/>
</dbReference>
<reference evidence="3 4" key="2">
    <citation type="submission" date="2018-11" db="EMBL/GenBank/DDBJ databases">
        <authorList>
            <consortium name="Pathogen Informatics"/>
        </authorList>
    </citation>
    <scope>NUCLEOTIDE SEQUENCE [LARGE SCALE GENOMIC DNA]</scope>
    <source>
        <strain evidence="3 4">NST_G2</strain>
    </source>
</reference>
<evidence type="ECO:0000256" key="2">
    <source>
        <dbReference type="RuleBase" id="RU363116"/>
    </source>
</evidence>
<dbReference type="Pfam" id="PF03803">
    <property type="entry name" value="Scramblase"/>
    <property type="match status" value="1"/>
</dbReference>
<dbReference type="PANTHER" id="PTHR23248:SF63">
    <property type="entry name" value="PHOSPHOLIPID SCRAMBLASE"/>
    <property type="match status" value="1"/>
</dbReference>
<keyword evidence="2" id="KW-0106">Calcium</keyword>
<evidence type="ECO:0000313" key="4">
    <source>
        <dbReference type="Proteomes" id="UP000275846"/>
    </source>
</evidence>
<organism evidence="5">
    <name type="scientific">Schistocephalus solidus</name>
    <name type="common">Tapeworm</name>
    <dbReference type="NCBI Taxonomy" id="70667"/>
    <lineage>
        <taxon>Eukaryota</taxon>
        <taxon>Metazoa</taxon>
        <taxon>Spiralia</taxon>
        <taxon>Lophotrochozoa</taxon>
        <taxon>Platyhelminthes</taxon>
        <taxon>Cestoda</taxon>
        <taxon>Eucestoda</taxon>
        <taxon>Diphyllobothriidea</taxon>
        <taxon>Diphyllobothriidae</taxon>
        <taxon>Schistocephalus</taxon>
    </lineage>
</organism>
<comment type="cofactor">
    <cofactor evidence="2">
        <name>Ca(2+)</name>
        <dbReference type="ChEBI" id="CHEBI:29108"/>
    </cofactor>
</comment>
<dbReference type="AlphaFoldDB" id="A0A183SGE6"/>
<name>A0A183SGE6_SCHSO</name>
<keyword evidence="2" id="KW-0449">Lipoprotein</keyword>
<dbReference type="InterPro" id="IPR005552">
    <property type="entry name" value="Scramblase"/>
</dbReference>
<gene>
    <name evidence="3" type="ORF">SSLN_LOCUS3294</name>
</gene>
<evidence type="ECO:0000313" key="5">
    <source>
        <dbReference type="WBParaSite" id="SSLN_0000339401-mRNA-1"/>
    </source>
</evidence>
<keyword evidence="2" id="KW-0564">Palmitate</keyword>
<evidence type="ECO:0000256" key="1">
    <source>
        <dbReference type="ARBA" id="ARBA00005350"/>
    </source>
</evidence>
<dbReference type="GO" id="GO:0005886">
    <property type="term" value="C:plasma membrane"/>
    <property type="evidence" value="ECO:0007669"/>
    <property type="project" value="TreeGrafter"/>
</dbReference>
<evidence type="ECO:0000313" key="3">
    <source>
        <dbReference type="EMBL" id="VDL89679.1"/>
    </source>
</evidence>